<protein>
    <submittedName>
        <fullName evidence="2">Uncharacterized protein</fullName>
    </submittedName>
</protein>
<comment type="caution">
    <text evidence="2">The sequence shown here is derived from an EMBL/GenBank/DDBJ whole genome shotgun (WGS) entry which is preliminary data.</text>
</comment>
<keyword evidence="1" id="KW-0472">Membrane</keyword>
<feature type="transmembrane region" description="Helical" evidence="1">
    <location>
        <begin position="39"/>
        <end position="62"/>
    </location>
</feature>
<dbReference type="EMBL" id="JAJKBJ010000006">
    <property type="protein sequence ID" value="MCL9683778.1"/>
    <property type="molecule type" value="Genomic_DNA"/>
</dbReference>
<evidence type="ECO:0000256" key="1">
    <source>
        <dbReference type="SAM" id="Phobius"/>
    </source>
</evidence>
<dbReference type="AlphaFoldDB" id="A0A9X2D036"/>
<gene>
    <name evidence="2" type="ORF">LOX96_06710</name>
</gene>
<name>A0A9X2D036_9GAMM</name>
<organism evidence="2 3">
    <name type="scientific">Legionella maioricensis</name>
    <dbReference type="NCBI Taxonomy" id="2896528"/>
    <lineage>
        <taxon>Bacteria</taxon>
        <taxon>Pseudomonadati</taxon>
        <taxon>Pseudomonadota</taxon>
        <taxon>Gammaproteobacteria</taxon>
        <taxon>Legionellales</taxon>
        <taxon>Legionellaceae</taxon>
        <taxon>Legionella</taxon>
    </lineage>
</organism>
<proteinExistence type="predicted"/>
<feature type="transmembrane region" description="Helical" evidence="1">
    <location>
        <begin position="98"/>
        <end position="120"/>
    </location>
</feature>
<keyword evidence="1" id="KW-1133">Transmembrane helix</keyword>
<evidence type="ECO:0000313" key="2">
    <source>
        <dbReference type="EMBL" id="MCL9683778.1"/>
    </source>
</evidence>
<keyword evidence="3" id="KW-1185">Reference proteome</keyword>
<keyword evidence="1" id="KW-0812">Transmembrane</keyword>
<sequence>MTHIILKLAGTTARAGATARSNQAVSSVFFKPYQSPADFLYRTASVITAPLIFTGFSAFFALKAGFEVLKAIGSLLLLNTASAKENIKEAGDSLKGSVYLLVVAVVSPFINLVDLIGSGIKSVLPHSNAETEEVSPSPSYN</sequence>
<evidence type="ECO:0000313" key="3">
    <source>
        <dbReference type="Proteomes" id="UP001139721"/>
    </source>
</evidence>
<reference evidence="2" key="1">
    <citation type="submission" date="2021-11" db="EMBL/GenBank/DDBJ databases">
        <title>Legionella maioricencis sp. nov., a new species isolated from hot water samples in Mallorca.</title>
        <authorList>
            <person name="Crespi S."/>
            <person name="Drasar V."/>
            <person name="Salva-Serra F."/>
            <person name="Jaen-Luchoro D."/>
            <person name="Pineiro-Iglesias B."/>
            <person name="Aliaga F."/>
            <person name="Fernandez-Juarez V."/>
            <person name="Coll G."/>
            <person name="Moore E.R.B."/>
            <person name="Bennasar-Figueras A."/>
        </authorList>
    </citation>
    <scope>NUCLEOTIDE SEQUENCE</scope>
    <source>
        <strain evidence="2">HCPI-6</strain>
    </source>
</reference>
<accession>A0A9X2D036</accession>
<dbReference type="RefSeq" id="WP_250420832.1">
    <property type="nucleotide sequence ID" value="NZ_JAJKBJ010000006.1"/>
</dbReference>
<dbReference type="Proteomes" id="UP001139721">
    <property type="component" value="Unassembled WGS sequence"/>
</dbReference>